<name>A0AAD8JZX8_TARER</name>
<dbReference type="InterPro" id="IPR013210">
    <property type="entry name" value="LRR_N_plant-typ"/>
</dbReference>
<evidence type="ECO:0000256" key="7">
    <source>
        <dbReference type="ARBA" id="ARBA00023180"/>
    </source>
</evidence>
<evidence type="ECO:0000313" key="12">
    <source>
        <dbReference type="Proteomes" id="UP001229421"/>
    </source>
</evidence>
<dbReference type="InterPro" id="IPR032675">
    <property type="entry name" value="LRR_dom_sf"/>
</dbReference>
<dbReference type="EMBL" id="JAUHHV010000009">
    <property type="protein sequence ID" value="KAK1412883.1"/>
    <property type="molecule type" value="Genomic_DNA"/>
</dbReference>
<evidence type="ECO:0000256" key="3">
    <source>
        <dbReference type="ARBA" id="ARBA00022614"/>
    </source>
</evidence>
<dbReference type="InterPro" id="IPR001611">
    <property type="entry name" value="Leu-rich_rpt"/>
</dbReference>
<feature type="signal peptide" evidence="9">
    <location>
        <begin position="1"/>
        <end position="25"/>
    </location>
</feature>
<evidence type="ECO:0000256" key="1">
    <source>
        <dbReference type="ARBA" id="ARBA00004196"/>
    </source>
</evidence>
<accession>A0AAD8JZX8</accession>
<dbReference type="PANTHER" id="PTHR48059:SF4">
    <property type="entry name" value="POLYGALACTURONASE INHIBITOR 1-RELATED"/>
    <property type="match status" value="1"/>
</dbReference>
<dbReference type="PANTHER" id="PTHR48059">
    <property type="entry name" value="POLYGALACTURONASE INHIBITOR 1"/>
    <property type="match status" value="1"/>
</dbReference>
<dbReference type="Proteomes" id="UP001229421">
    <property type="component" value="Unassembled WGS sequence"/>
</dbReference>
<proteinExistence type="inferred from homology"/>
<dbReference type="Gene3D" id="3.80.10.10">
    <property type="entry name" value="Ribonuclease Inhibitor"/>
    <property type="match status" value="1"/>
</dbReference>
<dbReference type="SUPFAM" id="SSF52058">
    <property type="entry name" value="L domain-like"/>
    <property type="match status" value="1"/>
</dbReference>
<keyword evidence="5" id="KW-0677">Repeat</keyword>
<feature type="domain" description="Leucine-rich repeat-containing N-terminal plant-type" evidence="10">
    <location>
        <begin position="32"/>
        <end position="69"/>
    </location>
</feature>
<keyword evidence="3" id="KW-0433">Leucine-rich repeat</keyword>
<protein>
    <recommendedName>
        <fullName evidence="10">Leucine-rich repeat-containing N-terminal plant-type domain-containing protein</fullName>
    </recommendedName>
</protein>
<sequence>MKNLSIFIISILLIILICLPTPSLSKQNACNKNDEKTLLNIKKSLGNPNILASWHKTLDCCQWDGIYCTLNTGRVTDVNIFSASDNISAQFPPEIGDLPYLQNLALINLTNLYGQIPSSFTKLTRLNSLAITSTSLSGPIPSFLSELKNLMFLDLSYNKFTGSIPESLGWFNRQVLYLSNNRLTGNVPKSLGYVNFTKVDFSENQLTGDLSMFFGSNKTIRVAHFFRNHFQFNLSEVDELPESLWDLQLDHNKIYGSLSAAFASESLQYLNVSYNRLCGKIPQGLQKADETSFFHNRCLCGSPLPACS</sequence>
<comment type="similarity">
    <text evidence="8">Belongs to the polygalacturonase-inhibiting protein family.</text>
</comment>
<keyword evidence="12" id="KW-1185">Reference proteome</keyword>
<evidence type="ECO:0000256" key="8">
    <source>
        <dbReference type="ARBA" id="ARBA00038043"/>
    </source>
</evidence>
<gene>
    <name evidence="11" type="ORF">QVD17_34470</name>
</gene>
<evidence type="ECO:0000256" key="2">
    <source>
        <dbReference type="ARBA" id="ARBA00004370"/>
    </source>
</evidence>
<dbReference type="GO" id="GO:0016020">
    <property type="term" value="C:membrane"/>
    <property type="evidence" value="ECO:0007669"/>
    <property type="project" value="UniProtKB-SubCell"/>
</dbReference>
<evidence type="ECO:0000256" key="9">
    <source>
        <dbReference type="SAM" id="SignalP"/>
    </source>
</evidence>
<keyword evidence="7" id="KW-0325">Glycoprotein</keyword>
<keyword evidence="4 9" id="KW-0732">Signal</keyword>
<dbReference type="Pfam" id="PF00560">
    <property type="entry name" value="LRR_1"/>
    <property type="match status" value="3"/>
</dbReference>
<organism evidence="11 12">
    <name type="scientific">Tagetes erecta</name>
    <name type="common">African marigold</name>
    <dbReference type="NCBI Taxonomy" id="13708"/>
    <lineage>
        <taxon>Eukaryota</taxon>
        <taxon>Viridiplantae</taxon>
        <taxon>Streptophyta</taxon>
        <taxon>Embryophyta</taxon>
        <taxon>Tracheophyta</taxon>
        <taxon>Spermatophyta</taxon>
        <taxon>Magnoliopsida</taxon>
        <taxon>eudicotyledons</taxon>
        <taxon>Gunneridae</taxon>
        <taxon>Pentapetalae</taxon>
        <taxon>asterids</taxon>
        <taxon>campanulids</taxon>
        <taxon>Asterales</taxon>
        <taxon>Asteraceae</taxon>
        <taxon>Asteroideae</taxon>
        <taxon>Heliantheae alliance</taxon>
        <taxon>Tageteae</taxon>
        <taxon>Tagetes</taxon>
    </lineage>
</organism>
<dbReference type="FunFam" id="3.80.10.10:FF:000041">
    <property type="entry name" value="LRR receptor-like serine/threonine-protein kinase ERECTA"/>
    <property type="match status" value="1"/>
</dbReference>
<comment type="caution">
    <text evidence="11">The sequence shown here is derived from an EMBL/GenBank/DDBJ whole genome shotgun (WGS) entry which is preliminary data.</text>
</comment>
<dbReference type="AlphaFoldDB" id="A0AAD8JZX8"/>
<feature type="chain" id="PRO_5042076539" description="Leucine-rich repeat-containing N-terminal plant-type domain-containing protein" evidence="9">
    <location>
        <begin position="26"/>
        <end position="308"/>
    </location>
</feature>
<evidence type="ECO:0000256" key="6">
    <source>
        <dbReference type="ARBA" id="ARBA00023136"/>
    </source>
</evidence>
<dbReference type="InterPro" id="IPR051848">
    <property type="entry name" value="PGIP"/>
</dbReference>
<dbReference type="Pfam" id="PF08263">
    <property type="entry name" value="LRRNT_2"/>
    <property type="match status" value="1"/>
</dbReference>
<evidence type="ECO:0000259" key="10">
    <source>
        <dbReference type="Pfam" id="PF08263"/>
    </source>
</evidence>
<evidence type="ECO:0000313" key="11">
    <source>
        <dbReference type="EMBL" id="KAK1412883.1"/>
    </source>
</evidence>
<reference evidence="11" key="1">
    <citation type="journal article" date="2023" name="bioRxiv">
        <title>Improved chromosome-level genome assembly for marigold (Tagetes erecta).</title>
        <authorList>
            <person name="Jiang F."/>
            <person name="Yuan L."/>
            <person name="Wang S."/>
            <person name="Wang H."/>
            <person name="Xu D."/>
            <person name="Wang A."/>
            <person name="Fan W."/>
        </authorList>
    </citation>
    <scope>NUCLEOTIDE SEQUENCE</scope>
    <source>
        <strain evidence="11">WSJ</strain>
        <tissue evidence="11">Leaf</tissue>
    </source>
</reference>
<keyword evidence="6" id="KW-0472">Membrane</keyword>
<evidence type="ECO:0000256" key="4">
    <source>
        <dbReference type="ARBA" id="ARBA00022729"/>
    </source>
</evidence>
<evidence type="ECO:0000256" key="5">
    <source>
        <dbReference type="ARBA" id="ARBA00022737"/>
    </source>
</evidence>
<comment type="subcellular location">
    <subcellularLocation>
        <location evidence="1">Cell envelope</location>
    </subcellularLocation>
    <subcellularLocation>
        <location evidence="2">Membrane</location>
    </subcellularLocation>
</comment>